<proteinExistence type="predicted"/>
<evidence type="ECO:0000313" key="2">
    <source>
        <dbReference type="EMBL" id="WOB43173.1"/>
    </source>
</evidence>
<dbReference type="RefSeq" id="WP_316792410.1">
    <property type="nucleotide sequence ID" value="NZ_CP053540.1"/>
</dbReference>
<dbReference type="EMBL" id="CP053540">
    <property type="protein sequence ID" value="WOB43173.1"/>
    <property type="molecule type" value="Genomic_DNA"/>
</dbReference>
<dbReference type="CDD" id="cd06260">
    <property type="entry name" value="DUF820-like"/>
    <property type="match status" value="1"/>
</dbReference>
<dbReference type="KEGG" id="tog:HNI00_08385"/>
<dbReference type="PANTHER" id="PTHR47152:SF4">
    <property type="entry name" value="SLR0445 PROTEIN"/>
    <property type="match status" value="1"/>
</dbReference>
<gene>
    <name evidence="2" type="ORF">HNI00_08385</name>
</gene>
<reference evidence="2" key="1">
    <citation type="submission" date="2020-05" db="EMBL/GenBank/DDBJ databases">
        <authorList>
            <person name="Zhu T."/>
            <person name="Keshari N."/>
            <person name="Lu X."/>
        </authorList>
    </citation>
    <scope>NUCLEOTIDE SEQUENCE</scope>
    <source>
        <strain evidence="2">NK1-22</strain>
    </source>
</reference>
<name>A0AA96Y785_9CYAN</name>
<keyword evidence="2" id="KW-0540">Nuclease</keyword>
<dbReference type="Pfam" id="PF05685">
    <property type="entry name" value="Uma2"/>
    <property type="match status" value="1"/>
</dbReference>
<evidence type="ECO:0000259" key="1">
    <source>
        <dbReference type="Pfam" id="PF05685"/>
    </source>
</evidence>
<dbReference type="InterPro" id="IPR008538">
    <property type="entry name" value="Uma2"/>
</dbReference>
<organism evidence="2">
    <name type="scientific">Thermoleptolyngbya oregonensis NK1-22</name>
    <dbReference type="NCBI Taxonomy" id="2547457"/>
    <lineage>
        <taxon>Bacteria</taxon>
        <taxon>Bacillati</taxon>
        <taxon>Cyanobacteriota</taxon>
        <taxon>Cyanophyceae</taxon>
        <taxon>Oculatellales</taxon>
        <taxon>Oculatellaceae</taxon>
        <taxon>Thermoleptolyngbya</taxon>
    </lineage>
</organism>
<keyword evidence="2" id="KW-0378">Hydrolase</keyword>
<dbReference type="GO" id="GO:0004519">
    <property type="term" value="F:endonuclease activity"/>
    <property type="evidence" value="ECO:0007669"/>
    <property type="project" value="UniProtKB-KW"/>
</dbReference>
<dbReference type="AlphaFoldDB" id="A0AA96Y785"/>
<sequence length="197" mass="22355">MQTLPPTQDQRIVQSGRTWEQFKLIQEGFRNAPGVRLFYFDGTIEVLMPGREHELLSAVIALLLGLFFLEREIEFEPTGSMDQEKLGEAFVQAEQSYCFGESKAIPDLSIEVVVSSGGMNKLARYRALGVLEVWFWEDGAFRLFHLRETGYEPVSRSELPQLESLDIALLTQCVLMGQTSRLDAARAFQQGIRRASF</sequence>
<protein>
    <submittedName>
        <fullName evidence="2">Uma2 family endonuclease</fullName>
    </submittedName>
</protein>
<accession>A0AA96Y785</accession>
<keyword evidence="2" id="KW-0255">Endonuclease</keyword>
<feature type="domain" description="Putative restriction endonuclease" evidence="1">
    <location>
        <begin position="19"/>
        <end position="165"/>
    </location>
</feature>
<dbReference type="PANTHER" id="PTHR47152">
    <property type="entry name" value="SLR2084 PROTEIN-RELATED"/>
    <property type="match status" value="1"/>
</dbReference>